<name>A0A9D4UMW8_ADICA</name>
<sequence length="523" mass="59059">MWRGMKVASTMLLKMREIATWSKGFSEASWMLLACGCLSLMWARKWVRSKKERFPQGPLVLPIIGHMHLLMSLPHQALAKLGPKYGHLIGLKLGQQRCVVVSSPDLAKEFLVTHDKSFANRPPYGFTSVLLYGPENDLFFSGYGAPWRKHRKMCTLELFTAKRLQETEHVRQEEVGVLLQRISDLSRGGSAAIEVGECVAEMSTNLISRLLYSGPRVTSQKKDGENLPQLVKEMEQETAPFLGDFIPWLSWADVFRKRHMRKLHNRIDVVISGMLNERKQAMLQNSAPKGDFLHTLLSKEMAKSSQEDDVLTMNEIKSIMLGMLGGSIHTTSLTLEWAMAELLKNPHCLAKLQREIDTVLGKKDQITDADIPKLSYLRCVMKEVFRLHPVTPLLIPRFSTSECKVRNYTIPANTHLLMNTWAIGRDEQVWKNAAQFLPERFESKDIDVKGLNFDLLPFGGGRRICLGLPLGLSIVEVTLANLVNKYNWKLPVGETSASLNMDEMAGITANRAIPMKAVPKLRL</sequence>
<accession>A0A9D4UMW8</accession>
<reference evidence="10" key="1">
    <citation type="submission" date="2021-01" db="EMBL/GenBank/DDBJ databases">
        <title>Adiantum capillus-veneris genome.</title>
        <authorList>
            <person name="Fang Y."/>
            <person name="Liao Q."/>
        </authorList>
    </citation>
    <scope>NUCLEOTIDE SEQUENCE</scope>
    <source>
        <strain evidence="10">H3</strain>
        <tissue evidence="10">Leaf</tissue>
    </source>
</reference>
<evidence type="ECO:0000256" key="6">
    <source>
        <dbReference type="ARBA" id="ARBA00023004"/>
    </source>
</evidence>
<dbReference type="InterPro" id="IPR036396">
    <property type="entry name" value="Cyt_P450_sf"/>
</dbReference>
<keyword evidence="11" id="KW-1185">Reference proteome</keyword>
<dbReference type="InterPro" id="IPR017972">
    <property type="entry name" value="Cyt_P450_CS"/>
</dbReference>
<evidence type="ECO:0008006" key="12">
    <source>
        <dbReference type="Google" id="ProtNLM"/>
    </source>
</evidence>
<comment type="similarity">
    <text evidence="2 9">Belongs to the cytochrome P450 family.</text>
</comment>
<keyword evidence="3 8" id="KW-0349">Heme</keyword>
<evidence type="ECO:0000256" key="1">
    <source>
        <dbReference type="ARBA" id="ARBA00001971"/>
    </source>
</evidence>
<evidence type="ECO:0000256" key="4">
    <source>
        <dbReference type="ARBA" id="ARBA00022723"/>
    </source>
</evidence>
<dbReference type="PRINTS" id="PR00463">
    <property type="entry name" value="EP450I"/>
</dbReference>
<dbReference type="PANTHER" id="PTHR47944:SF16">
    <property type="entry name" value="CYTOCHROME P450 FAMILY 1 SUBFAMILY A POLYPEPTIDE 1"/>
    <property type="match status" value="1"/>
</dbReference>
<keyword evidence="5 9" id="KW-0560">Oxidoreductase</keyword>
<comment type="cofactor">
    <cofactor evidence="1 8">
        <name>heme</name>
        <dbReference type="ChEBI" id="CHEBI:30413"/>
    </cofactor>
</comment>
<dbReference type="OrthoDB" id="1055148at2759"/>
<organism evidence="10 11">
    <name type="scientific">Adiantum capillus-veneris</name>
    <name type="common">Maidenhair fern</name>
    <dbReference type="NCBI Taxonomy" id="13818"/>
    <lineage>
        <taxon>Eukaryota</taxon>
        <taxon>Viridiplantae</taxon>
        <taxon>Streptophyta</taxon>
        <taxon>Embryophyta</taxon>
        <taxon>Tracheophyta</taxon>
        <taxon>Polypodiopsida</taxon>
        <taxon>Polypodiidae</taxon>
        <taxon>Polypodiales</taxon>
        <taxon>Pteridineae</taxon>
        <taxon>Pteridaceae</taxon>
        <taxon>Vittarioideae</taxon>
        <taxon>Adiantum</taxon>
    </lineage>
</organism>
<feature type="binding site" description="axial binding residue" evidence="8">
    <location>
        <position position="465"/>
    </location>
    <ligand>
        <name>heme</name>
        <dbReference type="ChEBI" id="CHEBI:30413"/>
    </ligand>
    <ligandPart>
        <name>Fe</name>
        <dbReference type="ChEBI" id="CHEBI:18248"/>
    </ligandPart>
</feature>
<evidence type="ECO:0000256" key="5">
    <source>
        <dbReference type="ARBA" id="ARBA00023002"/>
    </source>
</evidence>
<proteinExistence type="inferred from homology"/>
<dbReference type="GO" id="GO:0005506">
    <property type="term" value="F:iron ion binding"/>
    <property type="evidence" value="ECO:0007669"/>
    <property type="project" value="InterPro"/>
</dbReference>
<dbReference type="InterPro" id="IPR001128">
    <property type="entry name" value="Cyt_P450"/>
</dbReference>
<dbReference type="InterPro" id="IPR002401">
    <property type="entry name" value="Cyt_P450_E_grp-I"/>
</dbReference>
<evidence type="ECO:0000256" key="3">
    <source>
        <dbReference type="ARBA" id="ARBA00022617"/>
    </source>
</evidence>
<dbReference type="Proteomes" id="UP000886520">
    <property type="component" value="Chromosome 14"/>
</dbReference>
<dbReference type="AlphaFoldDB" id="A0A9D4UMW8"/>
<evidence type="ECO:0000256" key="7">
    <source>
        <dbReference type="ARBA" id="ARBA00023033"/>
    </source>
</evidence>
<dbReference type="GO" id="GO:0020037">
    <property type="term" value="F:heme binding"/>
    <property type="evidence" value="ECO:0007669"/>
    <property type="project" value="InterPro"/>
</dbReference>
<dbReference type="EMBL" id="JABFUD020000014">
    <property type="protein sequence ID" value="KAI5070858.1"/>
    <property type="molecule type" value="Genomic_DNA"/>
</dbReference>
<dbReference type="SUPFAM" id="SSF48264">
    <property type="entry name" value="Cytochrome P450"/>
    <property type="match status" value="1"/>
</dbReference>
<dbReference type="PANTHER" id="PTHR47944">
    <property type="entry name" value="CYTOCHROME P450 98A9"/>
    <property type="match status" value="1"/>
</dbReference>
<gene>
    <name evidence="10" type="ORF">GOP47_0015201</name>
</gene>
<evidence type="ECO:0000313" key="10">
    <source>
        <dbReference type="EMBL" id="KAI5070858.1"/>
    </source>
</evidence>
<keyword evidence="6 8" id="KW-0408">Iron</keyword>
<keyword evidence="4 8" id="KW-0479">Metal-binding</keyword>
<dbReference type="PROSITE" id="PS00086">
    <property type="entry name" value="CYTOCHROME_P450"/>
    <property type="match status" value="1"/>
</dbReference>
<evidence type="ECO:0000256" key="8">
    <source>
        <dbReference type="PIRSR" id="PIRSR602401-1"/>
    </source>
</evidence>
<evidence type="ECO:0000256" key="2">
    <source>
        <dbReference type="ARBA" id="ARBA00010617"/>
    </source>
</evidence>
<dbReference type="GO" id="GO:0016705">
    <property type="term" value="F:oxidoreductase activity, acting on paired donors, with incorporation or reduction of molecular oxygen"/>
    <property type="evidence" value="ECO:0007669"/>
    <property type="project" value="InterPro"/>
</dbReference>
<evidence type="ECO:0000256" key="9">
    <source>
        <dbReference type="RuleBase" id="RU000461"/>
    </source>
</evidence>
<dbReference type="FunFam" id="1.10.630.10:FF:000126">
    <property type="entry name" value="Predicted protein"/>
    <property type="match status" value="1"/>
</dbReference>
<dbReference type="GO" id="GO:0004497">
    <property type="term" value="F:monooxygenase activity"/>
    <property type="evidence" value="ECO:0007669"/>
    <property type="project" value="UniProtKB-KW"/>
</dbReference>
<comment type="caution">
    <text evidence="10">The sequence shown here is derived from an EMBL/GenBank/DDBJ whole genome shotgun (WGS) entry which is preliminary data.</text>
</comment>
<protein>
    <recommendedName>
        <fullName evidence="12">Cytochrome P450</fullName>
    </recommendedName>
</protein>
<dbReference type="PRINTS" id="PR00385">
    <property type="entry name" value="P450"/>
</dbReference>
<dbReference type="Gene3D" id="1.10.630.10">
    <property type="entry name" value="Cytochrome P450"/>
    <property type="match status" value="1"/>
</dbReference>
<dbReference type="Pfam" id="PF00067">
    <property type="entry name" value="p450"/>
    <property type="match status" value="1"/>
</dbReference>
<evidence type="ECO:0000313" key="11">
    <source>
        <dbReference type="Proteomes" id="UP000886520"/>
    </source>
</evidence>
<keyword evidence="7 9" id="KW-0503">Monooxygenase</keyword>